<dbReference type="Proteomes" id="UP000230069">
    <property type="component" value="Unassembled WGS sequence"/>
</dbReference>
<evidence type="ECO:0000256" key="3">
    <source>
        <dbReference type="ARBA" id="ARBA00022729"/>
    </source>
</evidence>
<dbReference type="Gene3D" id="3.90.730.10">
    <property type="entry name" value="Ribonuclease T2-like"/>
    <property type="match status" value="1"/>
</dbReference>
<dbReference type="FunFam" id="3.90.730.10:FF:000007">
    <property type="entry name" value="Ribonuclease T2"/>
    <property type="match status" value="1"/>
</dbReference>
<evidence type="ECO:0000256" key="7">
    <source>
        <dbReference type="ARBA" id="ARBA00023239"/>
    </source>
</evidence>
<feature type="signal peptide" evidence="10">
    <location>
        <begin position="1"/>
        <end position="21"/>
    </location>
</feature>
<feature type="active site" evidence="8">
    <location>
        <position position="141"/>
    </location>
</feature>
<dbReference type="GO" id="GO:0003723">
    <property type="term" value="F:RNA binding"/>
    <property type="evidence" value="ECO:0007669"/>
    <property type="project" value="InterPro"/>
</dbReference>
<evidence type="ECO:0000256" key="10">
    <source>
        <dbReference type="SAM" id="SignalP"/>
    </source>
</evidence>
<accession>A0A2G5F7H8</accession>
<keyword evidence="5" id="KW-0378">Hydrolase</keyword>
<comment type="similarity">
    <text evidence="1 9">Belongs to the RNase T2 family.</text>
</comment>
<sequence length="267" mass="29741">MAFLSAFSIFLLFSSSLFCLSESHGRGKGGGGGVVPGQREFDYFLLSLQWPGTICHNTRHCCAKNGCCRSSATAEFTIHGLWTDYNDGTWPSCCGDHQFDIKEVTPLLEGLQKYWPSYSCGSTSTCHGGRGLFWAHEWEKHGTCSYPVFKDEYNYFLATINLYLKYNITEILIENGYVPSNTEKYPLGGIVSAIQNAVRATPQLECRNGAVEELHLCFYKNFEPRDCVTKGNSLTSKACPRYVSLPEFVPSNVLSTSVPWLPSTEAL</sequence>
<dbReference type="InterPro" id="IPR001568">
    <property type="entry name" value="RNase_T2-like"/>
</dbReference>
<dbReference type="PROSITE" id="PS00531">
    <property type="entry name" value="RNASE_T2_2"/>
    <property type="match status" value="1"/>
</dbReference>
<dbReference type="GO" id="GO:0005576">
    <property type="term" value="C:extracellular region"/>
    <property type="evidence" value="ECO:0007669"/>
    <property type="project" value="TreeGrafter"/>
</dbReference>
<dbReference type="PANTHER" id="PTHR11240:SF22">
    <property type="entry name" value="RIBONUCLEASE T2"/>
    <property type="match status" value="1"/>
</dbReference>
<proteinExistence type="inferred from homology"/>
<dbReference type="GO" id="GO:0006401">
    <property type="term" value="P:RNA catabolic process"/>
    <property type="evidence" value="ECO:0007669"/>
    <property type="project" value="TreeGrafter"/>
</dbReference>
<dbReference type="FunCoup" id="A0A2G5F7H8">
    <property type="interactions" value="1392"/>
</dbReference>
<dbReference type="CDD" id="cd01061">
    <property type="entry name" value="RNase_T2_euk"/>
    <property type="match status" value="1"/>
</dbReference>
<dbReference type="PANTHER" id="PTHR11240">
    <property type="entry name" value="RIBONUCLEASE T2"/>
    <property type="match status" value="1"/>
</dbReference>
<evidence type="ECO:0000256" key="6">
    <source>
        <dbReference type="ARBA" id="ARBA00023157"/>
    </source>
</evidence>
<dbReference type="InterPro" id="IPR036430">
    <property type="entry name" value="RNase_T2-like_sf"/>
</dbReference>
<feature type="active site" evidence="8">
    <location>
        <position position="79"/>
    </location>
</feature>
<keyword evidence="12" id="KW-1185">Reference proteome</keyword>
<dbReference type="GO" id="GO:0016787">
    <property type="term" value="F:hydrolase activity"/>
    <property type="evidence" value="ECO:0007669"/>
    <property type="project" value="UniProtKB-KW"/>
</dbReference>
<evidence type="ECO:0000256" key="1">
    <source>
        <dbReference type="ARBA" id="ARBA00007469"/>
    </source>
</evidence>
<keyword evidence="7" id="KW-0456">Lyase</keyword>
<feature type="chain" id="PRO_5013613043" evidence="10">
    <location>
        <begin position="22"/>
        <end position="267"/>
    </location>
</feature>
<dbReference type="SUPFAM" id="SSF55895">
    <property type="entry name" value="Ribonuclease Rh-like"/>
    <property type="match status" value="1"/>
</dbReference>
<keyword evidence="6" id="KW-1015">Disulfide bond</keyword>
<dbReference type="OrthoDB" id="435754at2759"/>
<dbReference type="InterPro" id="IPR033697">
    <property type="entry name" value="Ribonuclease_T2_eukaryotic"/>
</dbReference>
<evidence type="ECO:0000313" key="11">
    <source>
        <dbReference type="EMBL" id="PIA63857.1"/>
    </source>
</evidence>
<feature type="active site" evidence="8">
    <location>
        <position position="137"/>
    </location>
</feature>
<dbReference type="InParanoid" id="A0A2G5F7H8"/>
<reference evidence="11 12" key="1">
    <citation type="submission" date="2017-09" db="EMBL/GenBank/DDBJ databases">
        <title>WGS assembly of Aquilegia coerulea Goldsmith.</title>
        <authorList>
            <person name="Hodges S."/>
            <person name="Kramer E."/>
            <person name="Nordborg M."/>
            <person name="Tomkins J."/>
            <person name="Borevitz J."/>
            <person name="Derieg N."/>
            <person name="Yan J."/>
            <person name="Mihaltcheva S."/>
            <person name="Hayes R.D."/>
            <person name="Rokhsar D."/>
        </authorList>
    </citation>
    <scope>NUCLEOTIDE SEQUENCE [LARGE SCALE GENOMIC DNA]</scope>
    <source>
        <strain evidence="12">cv. Goldsmith</strain>
    </source>
</reference>
<keyword evidence="3 10" id="KW-0732">Signal</keyword>
<keyword evidence="4" id="KW-0255">Endonuclease</keyword>
<evidence type="ECO:0000256" key="8">
    <source>
        <dbReference type="PIRSR" id="PIRSR633697-1"/>
    </source>
</evidence>
<gene>
    <name evidence="11" type="ORF">AQUCO_00201287v1</name>
</gene>
<evidence type="ECO:0000256" key="2">
    <source>
        <dbReference type="ARBA" id="ARBA00022722"/>
    </source>
</evidence>
<dbReference type="GO" id="GO:0033897">
    <property type="term" value="F:ribonuclease T2 activity"/>
    <property type="evidence" value="ECO:0007669"/>
    <property type="project" value="InterPro"/>
</dbReference>
<evidence type="ECO:0000256" key="4">
    <source>
        <dbReference type="ARBA" id="ARBA00022759"/>
    </source>
</evidence>
<keyword evidence="2" id="KW-0540">Nuclease</keyword>
<protein>
    <submittedName>
        <fullName evidence="11">Uncharacterized protein</fullName>
    </submittedName>
</protein>
<name>A0A2G5F7H8_AQUCA</name>
<evidence type="ECO:0000256" key="9">
    <source>
        <dbReference type="RuleBase" id="RU004328"/>
    </source>
</evidence>
<evidence type="ECO:0000256" key="5">
    <source>
        <dbReference type="ARBA" id="ARBA00022801"/>
    </source>
</evidence>
<dbReference type="Pfam" id="PF00445">
    <property type="entry name" value="Ribonuclease_T2"/>
    <property type="match status" value="1"/>
</dbReference>
<evidence type="ECO:0000313" key="12">
    <source>
        <dbReference type="Proteomes" id="UP000230069"/>
    </source>
</evidence>
<organism evidence="11 12">
    <name type="scientific">Aquilegia coerulea</name>
    <name type="common">Rocky mountain columbine</name>
    <dbReference type="NCBI Taxonomy" id="218851"/>
    <lineage>
        <taxon>Eukaryota</taxon>
        <taxon>Viridiplantae</taxon>
        <taxon>Streptophyta</taxon>
        <taxon>Embryophyta</taxon>
        <taxon>Tracheophyta</taxon>
        <taxon>Spermatophyta</taxon>
        <taxon>Magnoliopsida</taxon>
        <taxon>Ranunculales</taxon>
        <taxon>Ranunculaceae</taxon>
        <taxon>Thalictroideae</taxon>
        <taxon>Aquilegia</taxon>
    </lineage>
</organism>
<dbReference type="EMBL" id="KZ305019">
    <property type="protein sequence ID" value="PIA63857.1"/>
    <property type="molecule type" value="Genomic_DNA"/>
</dbReference>
<dbReference type="InterPro" id="IPR033130">
    <property type="entry name" value="RNase_T2_His_AS_2"/>
</dbReference>
<dbReference type="AlphaFoldDB" id="A0A2G5F7H8"/>